<evidence type="ECO:0000313" key="5">
    <source>
        <dbReference type="Proteomes" id="UP000077868"/>
    </source>
</evidence>
<keyword evidence="5" id="KW-1185">Reference proteome</keyword>
<evidence type="ECO:0000256" key="3">
    <source>
        <dbReference type="SAM" id="MobiDB-lite"/>
    </source>
</evidence>
<dbReference type="EMBL" id="CP015079">
    <property type="protein sequence ID" value="ANH38926.1"/>
    <property type="molecule type" value="Genomic_DNA"/>
</dbReference>
<dbReference type="KEGG" id="ndk:I601_2510"/>
<dbReference type="CDD" id="cd02440">
    <property type="entry name" value="AdoMet_MTases"/>
    <property type="match status" value="1"/>
</dbReference>
<accession>A0A1A9GLF4</accession>
<dbReference type="PROSITE" id="PS00092">
    <property type="entry name" value="N6_MTASE"/>
    <property type="match status" value="1"/>
</dbReference>
<dbReference type="InterPro" id="IPR029063">
    <property type="entry name" value="SAM-dependent_MTases_sf"/>
</dbReference>
<dbReference type="InterPro" id="IPR002052">
    <property type="entry name" value="DNA_methylase_N6_adenine_CS"/>
</dbReference>
<organism evidence="4 5">
    <name type="scientific">Nocardioides dokdonensis FR1436</name>
    <dbReference type="NCBI Taxonomy" id="1300347"/>
    <lineage>
        <taxon>Bacteria</taxon>
        <taxon>Bacillati</taxon>
        <taxon>Actinomycetota</taxon>
        <taxon>Actinomycetes</taxon>
        <taxon>Propionibacteriales</taxon>
        <taxon>Nocardioidaceae</taxon>
        <taxon>Nocardioides</taxon>
    </lineage>
</organism>
<sequence>MTRIIGGSAGGRRLATPPGTATRPTSDRVREALFSSLEATFGPFAGLRFLDLYAGSGAIGLEALSRGAEAATLVESDRDAAALIASNARTLGLLSAQVLAAPVASTLARPAAAAYDVVFSDPPYPLGEEELDADLAALAGNGWLAPDALVVVERSRRSPEPGFPAGFVEVRSRKYGETILWSAHAPVAAPTAPPPAPEAGER</sequence>
<evidence type="ECO:0000256" key="2">
    <source>
        <dbReference type="ARBA" id="ARBA00022679"/>
    </source>
</evidence>
<dbReference type="GO" id="GO:0052913">
    <property type="term" value="F:16S rRNA (guanine(966)-N(2))-methyltransferase activity"/>
    <property type="evidence" value="ECO:0007669"/>
    <property type="project" value="UniProtKB-EC"/>
</dbReference>
<gene>
    <name evidence="4" type="primary">rsmD</name>
    <name evidence="4" type="ORF">I601_2510</name>
</gene>
<dbReference type="GO" id="GO:0003676">
    <property type="term" value="F:nucleic acid binding"/>
    <property type="evidence" value="ECO:0007669"/>
    <property type="project" value="InterPro"/>
</dbReference>
<dbReference type="AlphaFoldDB" id="A0A1A9GLF4"/>
<dbReference type="Proteomes" id="UP000077868">
    <property type="component" value="Chromosome"/>
</dbReference>
<protein>
    <submittedName>
        <fullName evidence="4">Ribosomal RNA small subunit methyltransferase D</fullName>
        <ecNumber evidence="4">2.1.1.171</ecNumber>
    </submittedName>
</protein>
<dbReference type="STRING" id="1300347.I601_2510"/>
<dbReference type="EC" id="2.1.1.171" evidence="4"/>
<dbReference type="Pfam" id="PF03602">
    <property type="entry name" value="Cons_hypoth95"/>
    <property type="match status" value="1"/>
</dbReference>
<dbReference type="PANTHER" id="PTHR43542">
    <property type="entry name" value="METHYLTRANSFERASE"/>
    <property type="match status" value="1"/>
</dbReference>
<keyword evidence="1 4" id="KW-0489">Methyltransferase</keyword>
<dbReference type="NCBIfam" id="TIGR00095">
    <property type="entry name" value="16S rRNA (guanine(966)-N(2))-methyltransferase RsmD"/>
    <property type="match status" value="1"/>
</dbReference>
<evidence type="ECO:0000313" key="4">
    <source>
        <dbReference type="EMBL" id="ANH38926.1"/>
    </source>
</evidence>
<dbReference type="InterPro" id="IPR004398">
    <property type="entry name" value="RNA_MeTrfase_RsmD"/>
</dbReference>
<feature type="region of interest" description="Disordered" evidence="3">
    <location>
        <begin position="1"/>
        <end position="26"/>
    </location>
</feature>
<dbReference type="PANTHER" id="PTHR43542:SF1">
    <property type="entry name" value="METHYLTRANSFERASE"/>
    <property type="match status" value="1"/>
</dbReference>
<evidence type="ECO:0000256" key="1">
    <source>
        <dbReference type="ARBA" id="ARBA00022603"/>
    </source>
</evidence>
<keyword evidence="2 4" id="KW-0808">Transferase</keyword>
<dbReference type="Gene3D" id="3.40.50.150">
    <property type="entry name" value="Vaccinia Virus protein VP39"/>
    <property type="match status" value="1"/>
</dbReference>
<dbReference type="SUPFAM" id="SSF53335">
    <property type="entry name" value="S-adenosyl-L-methionine-dependent methyltransferases"/>
    <property type="match status" value="1"/>
</dbReference>
<dbReference type="OrthoDB" id="9803017at2"/>
<name>A0A1A9GLF4_9ACTN</name>
<dbReference type="PATRIC" id="fig|1300347.3.peg.2503"/>
<reference evidence="4 5" key="1">
    <citation type="submission" date="2016-03" db="EMBL/GenBank/DDBJ databases">
        <title>Complete genome sequence of a soil Actinobacterium, Nocardioides dokdonensis FR1436.</title>
        <authorList>
            <person name="Kwon S.-K."/>
            <person name="Kim K."/>
            <person name="Kim J.F."/>
        </authorList>
    </citation>
    <scope>NUCLEOTIDE SEQUENCE [LARGE SCALE GENOMIC DNA]</scope>
    <source>
        <strain evidence="4 5">FR1436</strain>
    </source>
</reference>
<dbReference type="RefSeq" id="WP_068110122.1">
    <property type="nucleotide sequence ID" value="NZ_CP015079.1"/>
</dbReference>
<dbReference type="PIRSF" id="PIRSF004553">
    <property type="entry name" value="CHP00095"/>
    <property type="match status" value="1"/>
</dbReference>
<proteinExistence type="predicted"/>